<dbReference type="PROSITE" id="PS50850">
    <property type="entry name" value="MFS"/>
    <property type="match status" value="1"/>
</dbReference>
<feature type="transmembrane region" description="Helical" evidence="7">
    <location>
        <begin position="141"/>
        <end position="162"/>
    </location>
</feature>
<evidence type="ECO:0000259" key="8">
    <source>
        <dbReference type="PROSITE" id="PS50850"/>
    </source>
</evidence>
<dbReference type="InterPro" id="IPR020846">
    <property type="entry name" value="MFS_dom"/>
</dbReference>
<keyword evidence="10" id="KW-1185">Reference proteome</keyword>
<evidence type="ECO:0000256" key="1">
    <source>
        <dbReference type="ARBA" id="ARBA00004651"/>
    </source>
</evidence>
<name>A0ABY4WK88_9BACL</name>
<keyword evidence="6 7" id="KW-0472">Membrane</keyword>
<evidence type="ECO:0000256" key="7">
    <source>
        <dbReference type="SAM" id="Phobius"/>
    </source>
</evidence>
<evidence type="ECO:0000256" key="4">
    <source>
        <dbReference type="ARBA" id="ARBA00022692"/>
    </source>
</evidence>
<evidence type="ECO:0000313" key="9">
    <source>
        <dbReference type="EMBL" id="USG65066.1"/>
    </source>
</evidence>
<dbReference type="PANTHER" id="PTHR11662">
    <property type="entry name" value="SOLUTE CARRIER FAMILY 17"/>
    <property type="match status" value="1"/>
</dbReference>
<dbReference type="InterPro" id="IPR000849">
    <property type="entry name" value="Sugar_P_transporter"/>
</dbReference>
<evidence type="ECO:0000256" key="3">
    <source>
        <dbReference type="ARBA" id="ARBA00022475"/>
    </source>
</evidence>
<feature type="transmembrane region" description="Helical" evidence="7">
    <location>
        <begin position="258"/>
        <end position="277"/>
    </location>
</feature>
<keyword evidence="2" id="KW-0813">Transport</keyword>
<feature type="transmembrane region" description="Helical" evidence="7">
    <location>
        <begin position="219"/>
        <end position="238"/>
    </location>
</feature>
<dbReference type="InterPro" id="IPR011701">
    <property type="entry name" value="MFS"/>
</dbReference>
<keyword evidence="3" id="KW-1003">Cell membrane</keyword>
<reference evidence="9" key="1">
    <citation type="submission" date="2022-06" db="EMBL/GenBank/DDBJ databases">
        <title>Genome sequencing of Brevibacillus sp. BB3-R1.</title>
        <authorList>
            <person name="Heo J."/>
            <person name="Lee D."/>
            <person name="Won M."/>
            <person name="Han B.-H."/>
            <person name="Hong S.-B."/>
            <person name="Kwon S.-W."/>
        </authorList>
    </citation>
    <scope>NUCLEOTIDE SEQUENCE</scope>
    <source>
        <strain evidence="9">BB3-R1</strain>
    </source>
</reference>
<dbReference type="InterPro" id="IPR036259">
    <property type="entry name" value="MFS_trans_sf"/>
</dbReference>
<feature type="transmembrane region" description="Helical" evidence="7">
    <location>
        <begin position="355"/>
        <end position="373"/>
    </location>
</feature>
<keyword evidence="4 7" id="KW-0812">Transmembrane</keyword>
<dbReference type="Proteomes" id="UP001056500">
    <property type="component" value="Chromosome"/>
</dbReference>
<feature type="transmembrane region" description="Helical" evidence="7">
    <location>
        <begin position="289"/>
        <end position="307"/>
    </location>
</feature>
<evidence type="ECO:0000256" key="2">
    <source>
        <dbReference type="ARBA" id="ARBA00022448"/>
    </source>
</evidence>
<dbReference type="SUPFAM" id="SSF103473">
    <property type="entry name" value="MFS general substrate transporter"/>
    <property type="match status" value="1"/>
</dbReference>
<gene>
    <name evidence="9" type="ORF">NDK47_23560</name>
</gene>
<feature type="transmembrane region" description="Helical" evidence="7">
    <location>
        <begin position="313"/>
        <end position="334"/>
    </location>
</feature>
<feature type="transmembrane region" description="Helical" evidence="7">
    <location>
        <begin position="168"/>
        <end position="186"/>
    </location>
</feature>
<evidence type="ECO:0000313" key="10">
    <source>
        <dbReference type="Proteomes" id="UP001056500"/>
    </source>
</evidence>
<feature type="transmembrane region" description="Helical" evidence="7">
    <location>
        <begin position="52"/>
        <end position="71"/>
    </location>
</feature>
<dbReference type="CDD" id="cd17319">
    <property type="entry name" value="MFS_ExuT_GudP_like"/>
    <property type="match status" value="1"/>
</dbReference>
<evidence type="ECO:0000256" key="6">
    <source>
        <dbReference type="ARBA" id="ARBA00023136"/>
    </source>
</evidence>
<feature type="domain" description="Major facilitator superfamily (MFS) profile" evidence="8">
    <location>
        <begin position="14"/>
        <end position="403"/>
    </location>
</feature>
<dbReference type="Gene3D" id="1.20.1250.20">
    <property type="entry name" value="MFS general substrate transporter like domains"/>
    <property type="match status" value="2"/>
</dbReference>
<protein>
    <submittedName>
        <fullName evidence="9">MFS transporter</fullName>
    </submittedName>
</protein>
<dbReference type="PANTHER" id="PTHR11662:SF399">
    <property type="entry name" value="FI19708P1-RELATED"/>
    <property type="match status" value="1"/>
</dbReference>
<feature type="transmembrane region" description="Helical" evidence="7">
    <location>
        <begin position="105"/>
        <end position="129"/>
    </location>
</feature>
<evidence type="ECO:0000256" key="5">
    <source>
        <dbReference type="ARBA" id="ARBA00022989"/>
    </source>
</evidence>
<feature type="transmembrane region" description="Helical" evidence="7">
    <location>
        <begin position="80"/>
        <end position="99"/>
    </location>
</feature>
<dbReference type="InterPro" id="IPR050382">
    <property type="entry name" value="MFS_Na/Anion_cotransporter"/>
</dbReference>
<dbReference type="RefSeq" id="WP_251872173.1">
    <property type="nucleotide sequence ID" value="NZ_CP098755.1"/>
</dbReference>
<keyword evidence="5 7" id="KW-1133">Transmembrane helix</keyword>
<organism evidence="9 10">
    <name type="scientific">Brevibacillus ruminantium</name>
    <dbReference type="NCBI Taxonomy" id="2950604"/>
    <lineage>
        <taxon>Bacteria</taxon>
        <taxon>Bacillati</taxon>
        <taxon>Bacillota</taxon>
        <taxon>Bacilli</taxon>
        <taxon>Bacillales</taxon>
        <taxon>Paenibacillaceae</taxon>
        <taxon>Brevibacillus</taxon>
    </lineage>
</organism>
<dbReference type="EMBL" id="CP098755">
    <property type="protein sequence ID" value="USG65066.1"/>
    <property type="molecule type" value="Genomic_DNA"/>
</dbReference>
<accession>A0ABY4WK88</accession>
<comment type="subcellular location">
    <subcellularLocation>
        <location evidence="1">Cell membrane</location>
        <topology evidence="1">Multi-pass membrane protein</topology>
    </subcellularLocation>
</comment>
<feature type="transmembrane region" description="Helical" evidence="7">
    <location>
        <begin position="12"/>
        <end position="32"/>
    </location>
</feature>
<sequence>MGGTEISKRKRYLILVLLFLGWLLGNIDRLIINVAVLSIGEDLQLNASETGLVISSFFAGYALMQIPGGLLTDRYGFRKIMIIAVVTWSLFTSLTAVAWSFTSIIVIRFLFGIGEGSLGSASAKTISVFFPQSERGRAMSIVLLTGSIAGIITPILAASMITFVGWRMTFAIIGSIGIIVALLYWIHLKMPATAQQTPPSPTSSAGQRVPYAQILKMPLIWKLFVATFGIYVVNWGLISWMPTYLVKVRHLDLMSMGFASMIPAAAGILSVLLTGYIVDKLSSKRHRQLAILCTIVAAVLLFQMFHASSVAAFIVYQTITIFFTSFVTILLGAYPVKKFATHIIGSVQGVINFGAQLAGLITPMAIGFIVDAFHGSFEMAFWFMIAFDLICMLSFLILRDDKGELLESNGEVKTTILQ</sequence>
<feature type="transmembrane region" description="Helical" evidence="7">
    <location>
        <begin position="379"/>
        <end position="398"/>
    </location>
</feature>
<dbReference type="PIRSF" id="PIRSF002808">
    <property type="entry name" value="Hexose_phosphate_transp"/>
    <property type="match status" value="1"/>
</dbReference>
<dbReference type="Pfam" id="PF07690">
    <property type="entry name" value="MFS_1"/>
    <property type="match status" value="1"/>
</dbReference>
<proteinExistence type="predicted"/>